<evidence type="ECO:0000256" key="1">
    <source>
        <dbReference type="SAM" id="MobiDB-lite"/>
    </source>
</evidence>
<dbReference type="Pfam" id="PF14200">
    <property type="entry name" value="RicinB_lectin_2"/>
    <property type="match status" value="1"/>
</dbReference>
<gene>
    <name evidence="4" type="ORF">ADK75_26530</name>
</gene>
<feature type="compositionally biased region" description="Pro residues" evidence="1">
    <location>
        <begin position="397"/>
        <end position="417"/>
    </location>
</feature>
<evidence type="ECO:0000313" key="5">
    <source>
        <dbReference type="Proteomes" id="UP000037084"/>
    </source>
</evidence>
<dbReference type="AlphaFoldDB" id="A0A0L8M875"/>
<dbReference type="CDD" id="cd00161">
    <property type="entry name" value="beta-trefoil_Ricin-like"/>
    <property type="match status" value="1"/>
</dbReference>
<dbReference type="PATRIC" id="fig|1961.12.peg.5924"/>
<name>A0A0L8M875_STRVG</name>
<dbReference type="RefSeq" id="WP_053174653.1">
    <property type="nucleotide sequence ID" value="NZ_LGUV01000348.1"/>
</dbReference>
<accession>A0A0L8M875</accession>
<dbReference type="InterPro" id="IPR035992">
    <property type="entry name" value="Ricin_B-like_lectins"/>
</dbReference>
<feature type="compositionally biased region" description="Pro residues" evidence="1">
    <location>
        <begin position="365"/>
        <end position="386"/>
    </location>
</feature>
<feature type="domain" description="Ricin B lectin" evidence="3">
    <location>
        <begin position="432"/>
        <end position="513"/>
    </location>
</feature>
<feature type="compositionally biased region" description="Basic residues" evidence="1">
    <location>
        <begin position="291"/>
        <end position="300"/>
    </location>
</feature>
<dbReference type="OrthoDB" id="4335613at2"/>
<keyword evidence="2" id="KW-0812">Transmembrane</keyword>
<reference evidence="5" key="1">
    <citation type="submission" date="2015-07" db="EMBL/GenBank/DDBJ databases">
        <authorList>
            <consortium name="Consortium for Microbial Forensics and Genomics (microFORGE)"/>
            <person name="Knight B.M."/>
            <person name="Roberts D.P."/>
            <person name="Lin D."/>
            <person name="Hari K."/>
            <person name="Fletcher J."/>
            <person name="Melcher U."/>
            <person name="Blagden T."/>
            <person name="Winegar R.A."/>
        </authorList>
    </citation>
    <scope>NUCLEOTIDE SEQUENCE [LARGE SCALE GENOMIC DNA]</scope>
    <source>
        <strain evidence="5">NRRL B-1447</strain>
    </source>
</reference>
<evidence type="ECO:0000313" key="4">
    <source>
        <dbReference type="EMBL" id="KOG46509.1"/>
    </source>
</evidence>
<dbReference type="Proteomes" id="UP000037084">
    <property type="component" value="Unassembled WGS sequence"/>
</dbReference>
<comment type="caution">
    <text evidence="4">The sequence shown here is derived from an EMBL/GenBank/DDBJ whole genome shotgun (WGS) entry which is preliminary data.</text>
</comment>
<organism evidence="4 5">
    <name type="scientific">Streptomyces virginiae</name>
    <name type="common">Streptomyces cinnamonensis</name>
    <dbReference type="NCBI Taxonomy" id="1961"/>
    <lineage>
        <taxon>Bacteria</taxon>
        <taxon>Bacillati</taxon>
        <taxon>Actinomycetota</taxon>
        <taxon>Actinomycetes</taxon>
        <taxon>Kitasatosporales</taxon>
        <taxon>Streptomycetaceae</taxon>
        <taxon>Streptomyces</taxon>
    </lineage>
</organism>
<evidence type="ECO:0000259" key="3">
    <source>
        <dbReference type="Pfam" id="PF14200"/>
    </source>
</evidence>
<dbReference type="InterPro" id="IPR000772">
    <property type="entry name" value="Ricin_B_lectin"/>
</dbReference>
<feature type="region of interest" description="Disordered" evidence="1">
    <location>
        <begin position="255"/>
        <end position="300"/>
    </location>
</feature>
<dbReference type="PROSITE" id="PS50231">
    <property type="entry name" value="RICIN_B_LECTIN"/>
    <property type="match status" value="1"/>
</dbReference>
<proteinExistence type="predicted"/>
<dbReference type="EMBL" id="LGUV01000348">
    <property type="protein sequence ID" value="KOG46509.1"/>
    <property type="molecule type" value="Genomic_DNA"/>
</dbReference>
<feature type="region of interest" description="Disordered" evidence="1">
    <location>
        <begin position="340"/>
        <end position="437"/>
    </location>
</feature>
<sequence>MGKAGRPQGALKGATDEANALARFLRTMTDSLTVRELAERYGGGKTLWGEYRCGARIIPLGRLNTVLRDRVRDPRGRLAMLEQARRLHDAALTAEVELGPAPALDEALRRAEQDLAGSGELVSRLLAIITMLLRVPAAPAPAAAQDPGRLRGHLDEALDQLDTARTVQSAAQRACADARAESAADAGPAATAGPRLSLTLALVGSALDHRRSEAVRLWQEIREDGLDRWAEPDGPDGPDGPVEGVVLERVDTRSTAAVTVSDPASGDPAPGDPDATEVLPATGSRALGPRPRPRRPAAKRERRLPLVALVTAALFGITTVTAAAVVVLLTRQYATASAAGTAPRADASPGPGPVPVPAPAATSPGPSPSAPTPPPPTTATPPPGPTAPGAADGVPRPSAPAPSGPAPAPSAPSPSAPPAGTGDPTDPPTLPDGLFRLTNTGSRMCLSADRGSTVPSGGLVQTGCGADSDQFWKLTAESTGPEGTVYALRNLHSGLCLSVDAARTADDALVTQYLCGDEDGLFPDQFWTFRYNAPHRAWHLVNRNSGKCVSVRPDAGNNDQALQASCTAQPWLLWRT</sequence>
<dbReference type="Gene3D" id="2.80.10.50">
    <property type="match status" value="1"/>
</dbReference>
<dbReference type="SUPFAM" id="SSF50370">
    <property type="entry name" value="Ricin B-like lectins"/>
    <property type="match status" value="1"/>
</dbReference>
<evidence type="ECO:0000256" key="2">
    <source>
        <dbReference type="SAM" id="Phobius"/>
    </source>
</evidence>
<feature type="compositionally biased region" description="Low complexity" evidence="1">
    <location>
        <begin position="340"/>
        <end position="349"/>
    </location>
</feature>
<protein>
    <recommendedName>
        <fullName evidence="3">Ricin B lectin domain-containing protein</fullName>
    </recommendedName>
</protein>
<keyword evidence="2" id="KW-0472">Membrane</keyword>
<keyword evidence="2" id="KW-1133">Transmembrane helix</keyword>
<feature type="transmembrane region" description="Helical" evidence="2">
    <location>
        <begin position="304"/>
        <end position="329"/>
    </location>
</feature>
<feature type="compositionally biased region" description="Low complexity" evidence="1">
    <location>
        <begin position="261"/>
        <end position="273"/>
    </location>
</feature>